<proteinExistence type="predicted"/>
<protein>
    <submittedName>
        <fullName evidence="1">Uncharacterized protein</fullName>
    </submittedName>
</protein>
<organism evidence="1 2">
    <name type="scientific">Cohnella hashimotonis</name>
    <dbReference type="NCBI Taxonomy" id="2826895"/>
    <lineage>
        <taxon>Bacteria</taxon>
        <taxon>Bacillati</taxon>
        <taxon>Bacillota</taxon>
        <taxon>Bacilli</taxon>
        <taxon>Bacillales</taxon>
        <taxon>Paenibacillaceae</taxon>
        <taxon>Cohnella</taxon>
    </lineage>
</organism>
<reference evidence="1" key="1">
    <citation type="submission" date="2023-04" db="EMBL/GenBank/DDBJ databases">
        <title>Comparative genomic analysis of Cohnella hashimotonis sp. nov., isolated from the International Space Station.</title>
        <authorList>
            <person name="Venkateswaran K."/>
            <person name="Simpson A."/>
        </authorList>
    </citation>
    <scope>NUCLEOTIDE SEQUENCE</scope>
    <source>
        <strain evidence="1">F6_2S_P_1</strain>
    </source>
</reference>
<sequence length="133" mass="14853">MIPISDFLQIKGLTGELKISHKKGPFGLTLSTRELVVQKPHMNYYILFEHIVSVVPCESVRLDRKALRAARTASGEIAYGSIAAGSAYYAVYAKEVVVHHRGGIHRTGPMEFRLPIYKRLIEELARYGGLTVI</sequence>
<keyword evidence="2" id="KW-1185">Reference proteome</keyword>
<dbReference type="EMBL" id="JAGRPV010000001">
    <property type="protein sequence ID" value="MDI4646118.1"/>
    <property type="molecule type" value="Genomic_DNA"/>
</dbReference>
<dbReference type="RefSeq" id="WP_282909002.1">
    <property type="nucleotide sequence ID" value="NZ_JAGRPV010000001.1"/>
</dbReference>
<evidence type="ECO:0000313" key="1">
    <source>
        <dbReference type="EMBL" id="MDI4646118.1"/>
    </source>
</evidence>
<evidence type="ECO:0000313" key="2">
    <source>
        <dbReference type="Proteomes" id="UP001161691"/>
    </source>
</evidence>
<accession>A0ABT6TIJ3</accession>
<dbReference type="Proteomes" id="UP001161691">
    <property type="component" value="Unassembled WGS sequence"/>
</dbReference>
<comment type="caution">
    <text evidence="1">The sequence shown here is derived from an EMBL/GenBank/DDBJ whole genome shotgun (WGS) entry which is preliminary data.</text>
</comment>
<name>A0ABT6TIJ3_9BACL</name>
<gene>
    <name evidence="1" type="ORF">KB449_14165</name>
</gene>